<feature type="signal peptide" evidence="3">
    <location>
        <begin position="1"/>
        <end position="46"/>
    </location>
</feature>
<organism evidence="6 7">
    <name type="scientific">Nonomuraea diastatica</name>
    <dbReference type="NCBI Taxonomy" id="1848329"/>
    <lineage>
        <taxon>Bacteria</taxon>
        <taxon>Bacillati</taxon>
        <taxon>Actinomycetota</taxon>
        <taxon>Actinomycetes</taxon>
        <taxon>Streptosporangiales</taxon>
        <taxon>Streptosporangiaceae</taxon>
        <taxon>Nonomuraea</taxon>
    </lineage>
</organism>
<feature type="domain" description="Carboxylesterase type B" evidence="5">
    <location>
        <begin position="48"/>
        <end position="525"/>
    </location>
</feature>
<dbReference type="PANTHER" id="PTHR11559">
    <property type="entry name" value="CARBOXYLESTERASE"/>
    <property type="match status" value="1"/>
</dbReference>
<evidence type="ECO:0000256" key="3">
    <source>
        <dbReference type="RuleBase" id="RU361235"/>
    </source>
</evidence>
<comment type="caution">
    <text evidence="6">The sequence shown here is derived from an EMBL/GenBank/DDBJ whole genome shotgun (WGS) entry which is preliminary data.</text>
</comment>
<gene>
    <name evidence="6" type="ORF">E1294_51005</name>
</gene>
<dbReference type="Gene3D" id="3.40.50.1820">
    <property type="entry name" value="alpha/beta hydrolase"/>
    <property type="match status" value="1"/>
</dbReference>
<dbReference type="InterPro" id="IPR002018">
    <property type="entry name" value="CarbesteraseB"/>
</dbReference>
<dbReference type="EC" id="3.1.1.-" evidence="3"/>
<evidence type="ECO:0000256" key="2">
    <source>
        <dbReference type="ARBA" id="ARBA00022801"/>
    </source>
</evidence>
<dbReference type="InterPro" id="IPR029058">
    <property type="entry name" value="AB_hydrolase_fold"/>
</dbReference>
<feature type="chain" id="PRO_5021018089" description="Carboxylic ester hydrolase" evidence="3">
    <location>
        <begin position="47"/>
        <end position="532"/>
    </location>
</feature>
<dbReference type="OrthoDB" id="4308422at2"/>
<evidence type="ECO:0000256" key="1">
    <source>
        <dbReference type="ARBA" id="ARBA00005964"/>
    </source>
</evidence>
<comment type="similarity">
    <text evidence="1 3">Belongs to the type-B carboxylesterase/lipase family.</text>
</comment>
<keyword evidence="7" id="KW-1185">Reference proteome</keyword>
<dbReference type="Proteomes" id="UP000294543">
    <property type="component" value="Unassembled WGS sequence"/>
</dbReference>
<evidence type="ECO:0000259" key="5">
    <source>
        <dbReference type="Pfam" id="PF00135"/>
    </source>
</evidence>
<protein>
    <recommendedName>
        <fullName evidence="3">Carboxylic ester hydrolase</fullName>
        <ecNumber evidence="3">3.1.1.-</ecNumber>
    </recommendedName>
</protein>
<feature type="region of interest" description="Disordered" evidence="4">
    <location>
        <begin position="99"/>
        <end position="119"/>
    </location>
</feature>
<accession>A0A4R4VGQ7</accession>
<proteinExistence type="inferred from homology"/>
<dbReference type="InterPro" id="IPR050309">
    <property type="entry name" value="Type-B_Carboxylest/Lipase"/>
</dbReference>
<dbReference type="AlphaFoldDB" id="A0A4R4VGQ7"/>
<feature type="compositionally biased region" description="Basic and acidic residues" evidence="4">
    <location>
        <begin position="107"/>
        <end position="119"/>
    </location>
</feature>
<dbReference type="EMBL" id="SMKP01000337">
    <property type="protein sequence ID" value="TDD02877.1"/>
    <property type="molecule type" value="Genomic_DNA"/>
</dbReference>
<keyword evidence="2 3" id="KW-0378">Hydrolase</keyword>
<keyword evidence="3" id="KW-0732">Signal</keyword>
<sequence>MPDTAVEGRHGRHVTMSVRGMLRMRLLKTATIASILIAGLTAPAHADDAVVQTTDGPVRGKVTADSRLFQGIPYAAPPVGALRWRAPAPVTPWTAVREATKPGSACPRRESPNEPRQGSEDCLYLNVATPAAASSRRLPVMVFVHGGGFTSGSGGMYDATRVVKRGQVIVVSMEYRLGALGFLAHPGLREPYGGNFGIADQQAALRWVRANIDRFGGDPQNVTLWGQSAGAVSTCAQLAATGAKGLFHKAIVQSGPCGNALLTRKVAERRGLATARRLGCPDPRTAATCLRAKPLDNLVGLYEEQVASIEPRRAAMPWGPVADTPAIPVQPVKALRTSSVPMIQGGTRDEMTVVVARRHARMTVAEYQRTVKELFGVRRGKRVLQQYPADRYASPAWALATLLGDHGGKSGACSQLPANDAAARKAQVFGYEFAEPVKGAAINGMPLGVPHGADVPYLLDSLDPDRPSAPPSPLRDRMVDYWTSFAKSGMPGSDWPVYKPATVLSIDAQSVKQIDLSAAHHCDFWKRLDGDS</sequence>
<dbReference type="Pfam" id="PF00135">
    <property type="entry name" value="COesterase"/>
    <property type="match status" value="1"/>
</dbReference>
<evidence type="ECO:0000256" key="4">
    <source>
        <dbReference type="SAM" id="MobiDB-lite"/>
    </source>
</evidence>
<evidence type="ECO:0000313" key="6">
    <source>
        <dbReference type="EMBL" id="TDD02877.1"/>
    </source>
</evidence>
<dbReference type="GO" id="GO:0016787">
    <property type="term" value="F:hydrolase activity"/>
    <property type="evidence" value="ECO:0007669"/>
    <property type="project" value="UniProtKB-KW"/>
</dbReference>
<dbReference type="InterPro" id="IPR019826">
    <property type="entry name" value="Carboxylesterase_B_AS"/>
</dbReference>
<dbReference type="SUPFAM" id="SSF53474">
    <property type="entry name" value="alpha/beta-Hydrolases"/>
    <property type="match status" value="1"/>
</dbReference>
<name>A0A4R4VGQ7_9ACTN</name>
<evidence type="ECO:0000313" key="7">
    <source>
        <dbReference type="Proteomes" id="UP000294543"/>
    </source>
</evidence>
<reference evidence="6 7" key="1">
    <citation type="submission" date="2019-03" db="EMBL/GenBank/DDBJ databases">
        <title>Draft genome sequences of novel Actinobacteria.</title>
        <authorList>
            <person name="Sahin N."/>
            <person name="Ay H."/>
            <person name="Saygin H."/>
        </authorList>
    </citation>
    <scope>NUCLEOTIDE SEQUENCE [LARGE SCALE GENOMIC DNA]</scope>
    <source>
        <strain evidence="6 7">KC712</strain>
    </source>
</reference>
<dbReference type="PROSITE" id="PS00122">
    <property type="entry name" value="CARBOXYLESTERASE_B_1"/>
    <property type="match status" value="1"/>
</dbReference>